<dbReference type="Proteomes" id="UP000287239">
    <property type="component" value="Unassembled WGS sequence"/>
</dbReference>
<dbReference type="InterPro" id="IPR029058">
    <property type="entry name" value="AB_hydrolase_fold"/>
</dbReference>
<dbReference type="AlphaFoldDB" id="A0A429ZVJ8"/>
<organism evidence="1 2">
    <name type="scientific">Vagococcus salmoninarum</name>
    <dbReference type="NCBI Taxonomy" id="2739"/>
    <lineage>
        <taxon>Bacteria</taxon>
        <taxon>Bacillati</taxon>
        <taxon>Bacillota</taxon>
        <taxon>Bacilli</taxon>
        <taxon>Lactobacillales</taxon>
        <taxon>Enterococcaceae</taxon>
        <taxon>Vagococcus</taxon>
    </lineage>
</organism>
<comment type="caution">
    <text evidence="1">The sequence shown here is derived from an EMBL/GenBank/DDBJ whole genome shotgun (WGS) entry which is preliminary data.</text>
</comment>
<dbReference type="SUPFAM" id="SSF53474">
    <property type="entry name" value="alpha/beta-Hydrolases"/>
    <property type="match status" value="1"/>
</dbReference>
<gene>
    <name evidence="1" type="ORF">CBF35_00515</name>
</gene>
<name>A0A429ZVJ8_9ENTE</name>
<evidence type="ECO:0000313" key="2">
    <source>
        <dbReference type="Proteomes" id="UP000287239"/>
    </source>
</evidence>
<dbReference type="OrthoDB" id="2222027at2"/>
<dbReference type="RefSeq" id="WP_126777930.1">
    <property type="nucleotide sequence ID" value="NZ_NGJU01000001.1"/>
</dbReference>
<dbReference type="GeneID" id="98566835"/>
<dbReference type="Gene3D" id="3.40.50.1820">
    <property type="entry name" value="alpha/beta hydrolase"/>
    <property type="match status" value="1"/>
</dbReference>
<evidence type="ECO:0008006" key="3">
    <source>
        <dbReference type="Google" id="ProtNLM"/>
    </source>
</evidence>
<proteinExistence type="predicted"/>
<evidence type="ECO:0000313" key="1">
    <source>
        <dbReference type="EMBL" id="RST97809.1"/>
    </source>
</evidence>
<protein>
    <recommendedName>
        <fullName evidence="3">Phospholipase/carboxylesterase/thioesterase domain-containing protein</fullName>
    </recommendedName>
</protein>
<accession>A0A429ZVJ8</accession>
<keyword evidence="2" id="KW-1185">Reference proteome</keyword>
<reference evidence="1 2" key="1">
    <citation type="submission" date="2017-05" db="EMBL/GenBank/DDBJ databases">
        <title>Vagococcus spp. assemblies.</title>
        <authorList>
            <person name="Gulvik C.A."/>
        </authorList>
    </citation>
    <scope>NUCLEOTIDE SEQUENCE [LARGE SCALE GENOMIC DNA]</scope>
    <source>
        <strain evidence="1 2">NCFB 2777</strain>
    </source>
</reference>
<dbReference type="EMBL" id="NGJU01000001">
    <property type="protein sequence ID" value="RST97809.1"/>
    <property type="molecule type" value="Genomic_DNA"/>
</dbReference>
<sequence>MQTFVSENNSENLFVLFHGTGGNEFSLLFLTGELDPQASIISFLGDHGLGVERRYFKPLINGVLDEANFFKAVDAFLVDWDQQAINYSQITFIGYSNGANFIQGILSKRPDICQQTLLLHPQQFNLTFPALTKKSPNSLLLTTGANDPLVIPGDILALSHQLEQSFAKVKLILLDGEHGITDNEIAEIKQWFETANYNCNIKQVK</sequence>